<dbReference type="InterPro" id="IPR021341">
    <property type="entry name" value="DUF2958"/>
</dbReference>
<dbReference type="RefSeq" id="WP_103096130.1">
    <property type="nucleotide sequence ID" value="NZ_LYMM01000033.1"/>
</dbReference>
<evidence type="ECO:0000313" key="1">
    <source>
        <dbReference type="EMBL" id="PNU04590.1"/>
    </source>
</evidence>
<dbReference type="OrthoDB" id="1070337at2"/>
<keyword evidence="2" id="KW-1185">Reference proteome</keyword>
<organism evidence="1 2">
    <name type="scientific">Novosphingobium guangzhouense</name>
    <dbReference type="NCBI Taxonomy" id="1850347"/>
    <lineage>
        <taxon>Bacteria</taxon>
        <taxon>Pseudomonadati</taxon>
        <taxon>Pseudomonadota</taxon>
        <taxon>Alphaproteobacteria</taxon>
        <taxon>Sphingomonadales</taxon>
        <taxon>Sphingomonadaceae</taxon>
        <taxon>Novosphingobium</taxon>
    </lineage>
</organism>
<comment type="caution">
    <text evidence="1">The sequence shown here is derived from an EMBL/GenBank/DDBJ whole genome shotgun (WGS) entry which is preliminary data.</text>
</comment>
<dbReference type="EMBL" id="LYMM01000033">
    <property type="protein sequence ID" value="PNU04590.1"/>
    <property type="molecule type" value="Genomic_DNA"/>
</dbReference>
<proteinExistence type="predicted"/>
<accession>A0A2K2G0L2</accession>
<sequence length="119" mass="13182">MDWTNLLRPETRVQLLKNYKDQQDKKGTGREIDFEPVAKLFVPWGAATFLITECDGDGLAFGLSDLGFGTPELGYISLDELAEIRGPGGLTVEEDIHFRSQQPLSAYAADARSHGRIRA</sequence>
<dbReference type="Pfam" id="PF11171">
    <property type="entry name" value="DUF2958"/>
    <property type="match status" value="1"/>
</dbReference>
<evidence type="ECO:0000313" key="2">
    <source>
        <dbReference type="Proteomes" id="UP000236327"/>
    </source>
</evidence>
<reference evidence="1 2" key="1">
    <citation type="submission" date="2016-05" db="EMBL/GenBank/DDBJ databases">
        <title>Complete genome sequence of Novosphingobium guangzhouense SA925(T).</title>
        <authorList>
            <person name="Sha S."/>
        </authorList>
    </citation>
    <scope>NUCLEOTIDE SEQUENCE [LARGE SCALE GENOMIC DNA]</scope>
    <source>
        <strain evidence="1 2">SA925</strain>
    </source>
</reference>
<dbReference type="Proteomes" id="UP000236327">
    <property type="component" value="Unassembled WGS sequence"/>
</dbReference>
<protein>
    <submittedName>
        <fullName evidence="1">Uncharacterized protein</fullName>
    </submittedName>
</protein>
<name>A0A2K2G0L2_9SPHN</name>
<dbReference type="AlphaFoldDB" id="A0A2K2G0L2"/>
<gene>
    <name evidence="1" type="ORF">A8V01_19470</name>
</gene>